<dbReference type="AlphaFoldDB" id="A0A5C1QH45"/>
<dbReference type="OrthoDB" id="349914at2"/>
<evidence type="ECO:0000313" key="3">
    <source>
        <dbReference type="Proteomes" id="UP000324209"/>
    </source>
</evidence>
<organism evidence="2 3">
    <name type="scientific">Oceanispirochaeta crateris</name>
    <dbReference type="NCBI Taxonomy" id="2518645"/>
    <lineage>
        <taxon>Bacteria</taxon>
        <taxon>Pseudomonadati</taxon>
        <taxon>Spirochaetota</taxon>
        <taxon>Spirochaetia</taxon>
        <taxon>Spirochaetales</taxon>
        <taxon>Spirochaetaceae</taxon>
        <taxon>Oceanispirochaeta</taxon>
    </lineage>
</organism>
<proteinExistence type="predicted"/>
<dbReference type="RefSeq" id="WP_149485533.1">
    <property type="nucleotide sequence ID" value="NZ_CP036150.1"/>
</dbReference>
<gene>
    <name evidence="2" type="ORF">EXM22_05405</name>
</gene>
<dbReference type="Proteomes" id="UP000324209">
    <property type="component" value="Chromosome"/>
</dbReference>
<keyword evidence="3" id="KW-1185">Reference proteome</keyword>
<keyword evidence="1" id="KW-0175">Coiled coil</keyword>
<evidence type="ECO:0000313" key="2">
    <source>
        <dbReference type="EMBL" id="QEN07453.1"/>
    </source>
</evidence>
<dbReference type="SUPFAM" id="SSF58104">
    <property type="entry name" value="Methyl-accepting chemotaxis protein (MCP) signaling domain"/>
    <property type="match status" value="1"/>
</dbReference>
<protein>
    <recommendedName>
        <fullName evidence="4">Methyl-accepting transducer domain-containing protein</fullName>
    </recommendedName>
</protein>
<sequence length="578" mass="66013">MTKGQNINNELNSIVDSLGDVYLNMADNYPNLMKKLEKKIELLGANQDSRDSSGVNIDFLVRDIKETVSKEVSILNDISKRDTAFLDSISVELETIKDIDLNIDQIEDDSAELELISLNAMVTALKSGKNGGAFPYITEELQKVSKSSAKLSNGLKSRGQDLNNYFTDFLKTINNEKNNLNLLINSIGADFSNLAKTTSDYQLKSSGVISTVKKQVKDFKKPLYEILGEVQKHDIVRQSIDHVIMAINHIKKSPETGIEDSLESLTYSSRVYGFCNEILDEIDSELKKTYFTFKEKSDDLNSLIGFLKDSSQTLRYSNEDLSNRDQILELQENIQIQLEKLKKESVQDQIKSTLEGIYKEIANLEAAYNGFAKIISWVKTINISSRVEAAKLPHLENMGYIIENITIRTDSIENSVDMIMHSISLFKKNTDNLFQDYFTHSMKDTSHIEYIAENLQMNLTQVNNYSKDLDFRMNELLLTVDDFIQLHSITTQDLKKMDSLMNKIQEIIQEVKIEKSMVEKDLNRLLKQENLEEWELKGDEIKQLIDKFTIYIHKKKVDRGNSLEMDKEGAVSGEVTLF</sequence>
<evidence type="ECO:0000256" key="1">
    <source>
        <dbReference type="SAM" id="Coils"/>
    </source>
</evidence>
<feature type="coiled-coil region" evidence="1">
    <location>
        <begin position="494"/>
        <end position="528"/>
    </location>
</feature>
<dbReference type="Gene3D" id="1.10.287.950">
    <property type="entry name" value="Methyl-accepting chemotaxis protein"/>
    <property type="match status" value="1"/>
</dbReference>
<reference evidence="2 3" key="1">
    <citation type="submission" date="2019-02" db="EMBL/GenBank/DDBJ databases">
        <title>Complete Genome Sequence and Methylome Analysis of free living Spirochaetas.</title>
        <authorList>
            <person name="Fomenkov A."/>
            <person name="Dubinina G."/>
            <person name="Leshcheva N."/>
            <person name="Mikheeva N."/>
            <person name="Grabovich M."/>
            <person name="Vincze T."/>
            <person name="Roberts R.J."/>
        </authorList>
    </citation>
    <scope>NUCLEOTIDE SEQUENCE [LARGE SCALE GENOMIC DNA]</scope>
    <source>
        <strain evidence="2 3">K2</strain>
    </source>
</reference>
<name>A0A5C1QH45_9SPIO</name>
<evidence type="ECO:0008006" key="4">
    <source>
        <dbReference type="Google" id="ProtNLM"/>
    </source>
</evidence>
<accession>A0A5C1QH45</accession>
<dbReference type="EMBL" id="CP036150">
    <property type="protein sequence ID" value="QEN07453.1"/>
    <property type="molecule type" value="Genomic_DNA"/>
</dbReference>
<dbReference type="KEGG" id="ock:EXM22_05405"/>